<dbReference type="EMBL" id="CP136522">
    <property type="protein sequence ID" value="WOT04463.1"/>
    <property type="molecule type" value="Genomic_DNA"/>
</dbReference>
<dbReference type="SUPFAM" id="SSF46689">
    <property type="entry name" value="Homeodomain-like"/>
    <property type="match status" value="1"/>
</dbReference>
<name>A0ABZ0JVY0_9GAMM</name>
<sequence length="265" mass="30519">MPIYMHDEIDDFFMNNYLLNPSSVVETILNEAKIVIKEQGFCSFKISTIIERCRCSTKTLYNVFSSKEDIVVALFIQHVNDIIVKINMISDDESLSHQEKIIYSMMYDPMKCWAAEEEDFCINFLGVNPYIYNFVSPEFVGNLQVIFLEIKEHTQNMWKKAVEDACLHSNPEDILKCIAQLRGIQKGAVAIGQNKFLRQFGYDNNIEPTFDSMCGLVTALDWQTPCTALCYSNMIKVLTPLLEVKCMNLEHYGLPMESLKDKIEL</sequence>
<evidence type="ECO:0000256" key="1">
    <source>
        <dbReference type="ARBA" id="ARBA00023125"/>
    </source>
</evidence>
<evidence type="ECO:0000313" key="4">
    <source>
        <dbReference type="EMBL" id="WOT04463.1"/>
    </source>
</evidence>
<evidence type="ECO:0000256" key="2">
    <source>
        <dbReference type="PROSITE-ProRule" id="PRU00335"/>
    </source>
</evidence>
<keyword evidence="1 2" id="KW-0238">DNA-binding</keyword>
<dbReference type="PROSITE" id="PS50977">
    <property type="entry name" value="HTH_TETR_2"/>
    <property type="match status" value="1"/>
</dbReference>
<organism evidence="4 5">
    <name type="scientific">Shewanella youngdeokensis</name>
    <dbReference type="NCBI Taxonomy" id="2999068"/>
    <lineage>
        <taxon>Bacteria</taxon>
        <taxon>Pseudomonadati</taxon>
        <taxon>Pseudomonadota</taxon>
        <taxon>Gammaproteobacteria</taxon>
        <taxon>Alteromonadales</taxon>
        <taxon>Shewanellaceae</taxon>
        <taxon>Shewanella</taxon>
    </lineage>
</organism>
<dbReference type="InterPro" id="IPR009057">
    <property type="entry name" value="Homeodomain-like_sf"/>
</dbReference>
<dbReference type="Gene3D" id="1.10.357.10">
    <property type="entry name" value="Tetracycline Repressor, domain 2"/>
    <property type="match status" value="1"/>
</dbReference>
<accession>A0ABZ0JVY0</accession>
<evidence type="ECO:0000313" key="5">
    <source>
        <dbReference type="Proteomes" id="UP001529491"/>
    </source>
</evidence>
<keyword evidence="5" id="KW-1185">Reference proteome</keyword>
<dbReference type="InterPro" id="IPR001647">
    <property type="entry name" value="HTH_TetR"/>
</dbReference>
<evidence type="ECO:0000259" key="3">
    <source>
        <dbReference type="PROSITE" id="PS50977"/>
    </source>
</evidence>
<reference evidence="4 5" key="1">
    <citation type="submission" date="2023-10" db="EMBL/GenBank/DDBJ databases">
        <title>Complete genome sequence of Shewanella sp. DAU334.</title>
        <authorList>
            <person name="Lee Y.-S."/>
            <person name="Jeong H.-R."/>
            <person name="Hwang E.-J."/>
            <person name="Choi Y.-L."/>
            <person name="Kim G.-D."/>
        </authorList>
    </citation>
    <scope>NUCLEOTIDE SEQUENCE [LARGE SCALE GENOMIC DNA]</scope>
    <source>
        <strain evidence="4 5">DAU334</strain>
    </source>
</reference>
<feature type="domain" description="HTH tetR-type" evidence="3">
    <location>
        <begin position="22"/>
        <end position="82"/>
    </location>
</feature>
<dbReference type="Pfam" id="PF00440">
    <property type="entry name" value="TetR_N"/>
    <property type="match status" value="1"/>
</dbReference>
<gene>
    <name evidence="4" type="ORF">RGE70_14190</name>
</gene>
<dbReference type="Proteomes" id="UP001529491">
    <property type="component" value="Chromosome"/>
</dbReference>
<feature type="DNA-binding region" description="H-T-H motif" evidence="2">
    <location>
        <begin position="45"/>
        <end position="64"/>
    </location>
</feature>
<proteinExistence type="predicted"/>
<protein>
    <submittedName>
        <fullName evidence="4">TetR/AcrR family transcriptional regulator</fullName>
    </submittedName>
</protein>
<dbReference type="RefSeq" id="WP_375087860.1">
    <property type="nucleotide sequence ID" value="NZ_CP136522.1"/>
</dbReference>